<comment type="caution">
    <text evidence="1">The sequence shown here is derived from an EMBL/GenBank/DDBJ whole genome shotgun (WGS) entry which is preliminary data.</text>
</comment>
<dbReference type="Proteomes" id="UP000005536">
    <property type="component" value="Unassembled WGS sequence"/>
</dbReference>
<sequence length="41" mass="4578">MPKSQDAAGTDTRILQTRCTIRRQNFQTASRVCASVGNTFF</sequence>
<proteinExistence type="predicted"/>
<evidence type="ECO:0000313" key="2">
    <source>
        <dbReference type="Proteomes" id="UP000005536"/>
    </source>
</evidence>
<organism evidence="1 2">
    <name type="scientific">Neisseria elongata subsp. glycolytica ATCC 29315</name>
    <dbReference type="NCBI Taxonomy" id="546263"/>
    <lineage>
        <taxon>Bacteria</taxon>
        <taxon>Pseudomonadati</taxon>
        <taxon>Pseudomonadota</taxon>
        <taxon>Betaproteobacteria</taxon>
        <taxon>Neisseriales</taxon>
        <taxon>Neisseriaceae</taxon>
        <taxon>Neisseria</taxon>
    </lineage>
</organism>
<protein>
    <submittedName>
        <fullName evidence="1">Uncharacterized protein</fullName>
    </submittedName>
</protein>
<accession>D4DQL9</accession>
<reference evidence="1 2" key="1">
    <citation type="submission" date="2010-02" db="EMBL/GenBank/DDBJ databases">
        <authorList>
            <person name="Weinstock G."/>
            <person name="Sodergren E."/>
            <person name="Clifton S."/>
            <person name="Fulton L."/>
            <person name="Fulton B."/>
            <person name="Courtney L."/>
            <person name="Fronick C."/>
            <person name="Harrison M."/>
            <person name="Strong C."/>
            <person name="Farmer C."/>
            <person name="Delahaunty K."/>
            <person name="Markovic C."/>
            <person name="Hall O."/>
            <person name="Minx P."/>
            <person name="Tomlinson C."/>
            <person name="Mitreva M."/>
            <person name="Nelson J."/>
            <person name="Hou S."/>
            <person name="Wollam A."/>
            <person name="Pepin K.H."/>
            <person name="Johnson M."/>
            <person name="Bhonagiri V."/>
            <person name="Zhang X."/>
            <person name="Suruliraj S."/>
            <person name="Warren W."/>
            <person name="Chinwalla A."/>
            <person name="Mardis E.R."/>
            <person name="Wilson R.K."/>
        </authorList>
    </citation>
    <scope>NUCLEOTIDE SEQUENCE [LARGE SCALE GENOMIC DNA]</scope>
    <source>
        <strain evidence="1 2">ATCC 29315</strain>
    </source>
</reference>
<dbReference type="AlphaFoldDB" id="D4DQL9"/>
<dbReference type="EMBL" id="ADBF01000042">
    <property type="protein sequence ID" value="EFE49617.1"/>
    <property type="molecule type" value="Genomic_DNA"/>
</dbReference>
<evidence type="ECO:0000313" key="1">
    <source>
        <dbReference type="EMBL" id="EFE49617.1"/>
    </source>
</evidence>
<gene>
    <name evidence="1" type="ORF">NEIELOOT_01358</name>
</gene>
<name>D4DQL9_NEIEG</name>